<comment type="caution">
    <text evidence="8">The sequence shown here is derived from an EMBL/GenBank/DDBJ whole genome shotgun (WGS) entry which is preliminary data.</text>
</comment>
<keyword evidence="9" id="KW-1185">Reference proteome</keyword>
<dbReference type="RefSeq" id="WP_106211919.1">
    <property type="nucleotide sequence ID" value="NZ_PVZF01000007.1"/>
</dbReference>
<feature type="domain" description="Alanine racemase C-terminal" evidence="7">
    <location>
        <begin position="237"/>
        <end position="362"/>
    </location>
</feature>
<dbReference type="GO" id="GO:0030170">
    <property type="term" value="F:pyridoxal phosphate binding"/>
    <property type="evidence" value="ECO:0007669"/>
    <property type="project" value="UniProtKB-UniRule"/>
</dbReference>
<comment type="similarity">
    <text evidence="4">Belongs to the alanine racemase family.</text>
</comment>
<name>A0A2T0R329_9ACTN</name>
<feature type="active site" description="Proton acceptor; specific for D-alanine" evidence="4">
    <location>
        <position position="39"/>
    </location>
</feature>
<feature type="binding site" evidence="4 6">
    <location>
        <position position="304"/>
    </location>
    <ligand>
        <name>substrate</name>
    </ligand>
</feature>
<evidence type="ECO:0000313" key="9">
    <source>
        <dbReference type="Proteomes" id="UP000238083"/>
    </source>
</evidence>
<comment type="catalytic activity">
    <reaction evidence="4">
        <text>L-alanine = D-alanine</text>
        <dbReference type="Rhea" id="RHEA:20249"/>
        <dbReference type="ChEBI" id="CHEBI:57416"/>
        <dbReference type="ChEBI" id="CHEBI:57972"/>
        <dbReference type="EC" id="5.1.1.1"/>
    </reaction>
</comment>
<proteinExistence type="inferred from homology"/>
<evidence type="ECO:0000256" key="2">
    <source>
        <dbReference type="ARBA" id="ARBA00022898"/>
    </source>
</evidence>
<dbReference type="InterPro" id="IPR001608">
    <property type="entry name" value="Ala_racemase_N"/>
</dbReference>
<dbReference type="OrthoDB" id="9813814at2"/>
<feature type="active site" description="Proton acceptor; specific for L-alanine" evidence="4">
    <location>
        <position position="258"/>
    </location>
</feature>
<dbReference type="AlphaFoldDB" id="A0A2T0R329"/>
<gene>
    <name evidence="8" type="ORF">CLV37_107290</name>
</gene>
<dbReference type="InterPro" id="IPR009006">
    <property type="entry name" value="Ala_racemase/Decarboxylase_C"/>
</dbReference>
<dbReference type="SUPFAM" id="SSF51419">
    <property type="entry name" value="PLP-binding barrel"/>
    <property type="match status" value="1"/>
</dbReference>
<keyword evidence="3 4" id="KW-0413">Isomerase</keyword>
<dbReference type="GO" id="GO:0008784">
    <property type="term" value="F:alanine racemase activity"/>
    <property type="evidence" value="ECO:0007669"/>
    <property type="project" value="UniProtKB-UniRule"/>
</dbReference>
<comment type="function">
    <text evidence="4">Catalyzes the interconversion of L-alanine and D-alanine. May also act on other amino acids.</text>
</comment>
<comment type="pathway">
    <text evidence="4">Amino-acid biosynthesis; D-alanine biosynthesis; D-alanine from L-alanine: step 1/1.</text>
</comment>
<dbReference type="InterPro" id="IPR000821">
    <property type="entry name" value="Ala_racemase"/>
</dbReference>
<evidence type="ECO:0000313" key="8">
    <source>
        <dbReference type="EMBL" id="PRY14170.1"/>
    </source>
</evidence>
<evidence type="ECO:0000256" key="5">
    <source>
        <dbReference type="PIRSR" id="PIRSR600821-50"/>
    </source>
</evidence>
<dbReference type="NCBIfam" id="TIGR00492">
    <property type="entry name" value="alr"/>
    <property type="match status" value="1"/>
</dbReference>
<dbReference type="Pfam" id="PF00842">
    <property type="entry name" value="Ala_racemase_C"/>
    <property type="match status" value="1"/>
</dbReference>
<dbReference type="PANTHER" id="PTHR30511:SF0">
    <property type="entry name" value="ALANINE RACEMASE, CATABOLIC-RELATED"/>
    <property type="match status" value="1"/>
</dbReference>
<protein>
    <recommendedName>
        <fullName evidence="4">Alanine racemase</fullName>
        <ecNumber evidence="4">5.1.1.1</ecNumber>
    </recommendedName>
</protein>
<comment type="cofactor">
    <cofactor evidence="1 4 5">
        <name>pyridoxal 5'-phosphate</name>
        <dbReference type="ChEBI" id="CHEBI:597326"/>
    </cofactor>
</comment>
<evidence type="ECO:0000256" key="1">
    <source>
        <dbReference type="ARBA" id="ARBA00001933"/>
    </source>
</evidence>
<dbReference type="GO" id="GO:0009252">
    <property type="term" value="P:peptidoglycan biosynthetic process"/>
    <property type="evidence" value="ECO:0007669"/>
    <property type="project" value="TreeGrafter"/>
</dbReference>
<dbReference type="Gene3D" id="2.40.37.10">
    <property type="entry name" value="Lyase, Ornithine Decarboxylase, Chain A, domain 1"/>
    <property type="match status" value="1"/>
</dbReference>
<dbReference type="PRINTS" id="PR00992">
    <property type="entry name" value="ALARACEMASE"/>
</dbReference>
<dbReference type="Gene3D" id="3.20.20.10">
    <property type="entry name" value="Alanine racemase"/>
    <property type="match status" value="1"/>
</dbReference>
<keyword evidence="2 4" id="KW-0663">Pyridoxal phosphate</keyword>
<dbReference type="Pfam" id="PF01168">
    <property type="entry name" value="Ala_racemase_N"/>
    <property type="match status" value="1"/>
</dbReference>
<evidence type="ECO:0000256" key="4">
    <source>
        <dbReference type="HAMAP-Rule" id="MF_01201"/>
    </source>
</evidence>
<reference evidence="8 9" key="1">
    <citation type="submission" date="2018-03" db="EMBL/GenBank/DDBJ databases">
        <title>Genomic Encyclopedia of Archaeal and Bacterial Type Strains, Phase II (KMG-II): from individual species to whole genera.</title>
        <authorList>
            <person name="Goeker M."/>
        </authorList>
    </citation>
    <scope>NUCLEOTIDE SEQUENCE [LARGE SCALE GENOMIC DNA]</scope>
    <source>
        <strain evidence="8 9">DSM 19711</strain>
    </source>
</reference>
<dbReference type="GO" id="GO:0030632">
    <property type="term" value="P:D-alanine biosynthetic process"/>
    <property type="evidence" value="ECO:0007669"/>
    <property type="project" value="UniProtKB-UniRule"/>
</dbReference>
<dbReference type="PANTHER" id="PTHR30511">
    <property type="entry name" value="ALANINE RACEMASE"/>
    <property type="match status" value="1"/>
</dbReference>
<dbReference type="InterPro" id="IPR011079">
    <property type="entry name" value="Ala_racemase_C"/>
</dbReference>
<dbReference type="EC" id="5.1.1.1" evidence="4"/>
<dbReference type="GO" id="GO:0005829">
    <property type="term" value="C:cytosol"/>
    <property type="evidence" value="ECO:0007669"/>
    <property type="project" value="TreeGrafter"/>
</dbReference>
<dbReference type="UniPathway" id="UPA00042">
    <property type="reaction ID" value="UER00497"/>
</dbReference>
<dbReference type="InterPro" id="IPR029066">
    <property type="entry name" value="PLP-binding_barrel"/>
</dbReference>
<evidence type="ECO:0000256" key="6">
    <source>
        <dbReference type="PIRSR" id="PIRSR600821-52"/>
    </source>
</evidence>
<dbReference type="SUPFAM" id="SSF50621">
    <property type="entry name" value="Alanine racemase C-terminal domain-like"/>
    <property type="match status" value="1"/>
</dbReference>
<dbReference type="SMART" id="SM01005">
    <property type="entry name" value="Ala_racemase_C"/>
    <property type="match status" value="1"/>
</dbReference>
<dbReference type="CDD" id="cd00430">
    <property type="entry name" value="PLPDE_III_AR"/>
    <property type="match status" value="1"/>
</dbReference>
<feature type="binding site" evidence="4 6">
    <location>
        <position position="130"/>
    </location>
    <ligand>
        <name>substrate</name>
    </ligand>
</feature>
<accession>A0A2T0R329</accession>
<evidence type="ECO:0000256" key="3">
    <source>
        <dbReference type="ARBA" id="ARBA00023235"/>
    </source>
</evidence>
<sequence length="362" mass="37483">MKLLTRVAGPVLELDLDAVAHNTRTIAAATSADLMAVVKADGYGTDGTALARTALANGARSVGVTSVAEALELRAAGITAPVLSWLNSPLTEFGPAVAAGVEIAVPSPAHLLAVPRGARVHLHLDTGMARDGCPRADWSLLCGEAAHAERSGRIEVIGVMSHLACADRPADPVNELQRRRFDEGLRIARLAGLRPRTVHLAATAGTLANPADHHDLVRVGAGLLGIDPLGGAALRPAVTFRAPLSGVRKVPAGTPVGYGHAWTAPRDTVLGLVPVGYADGVPRGTPGQVGLGDRRCPVVGRVSMDQTVVDLGPEPRPGLLVGEPVTFFGEGGPSLADWARWSGRLEAELLVGLGPRVDRSTR</sequence>
<dbReference type="Proteomes" id="UP000238083">
    <property type="component" value="Unassembled WGS sequence"/>
</dbReference>
<evidence type="ECO:0000259" key="7">
    <source>
        <dbReference type="SMART" id="SM01005"/>
    </source>
</evidence>
<dbReference type="HAMAP" id="MF_01201">
    <property type="entry name" value="Ala_racemase"/>
    <property type="match status" value="1"/>
</dbReference>
<feature type="modified residue" description="N6-(pyridoxal phosphate)lysine" evidence="4 5">
    <location>
        <position position="39"/>
    </location>
</feature>
<dbReference type="EMBL" id="PVZF01000007">
    <property type="protein sequence ID" value="PRY14170.1"/>
    <property type="molecule type" value="Genomic_DNA"/>
</dbReference>
<organism evidence="8 9">
    <name type="scientific">Kineococcus rhizosphaerae</name>
    <dbReference type="NCBI Taxonomy" id="559628"/>
    <lineage>
        <taxon>Bacteria</taxon>
        <taxon>Bacillati</taxon>
        <taxon>Actinomycetota</taxon>
        <taxon>Actinomycetes</taxon>
        <taxon>Kineosporiales</taxon>
        <taxon>Kineosporiaceae</taxon>
        <taxon>Kineococcus</taxon>
    </lineage>
</organism>